<proteinExistence type="predicted"/>
<dbReference type="GO" id="GO:0052621">
    <property type="term" value="F:diguanylate cyclase activity"/>
    <property type="evidence" value="ECO:0007669"/>
    <property type="project" value="TreeGrafter"/>
</dbReference>
<dbReference type="AlphaFoldDB" id="A0A401ICS9"/>
<dbReference type="FunFam" id="3.30.70.270:FF:000001">
    <property type="entry name" value="Diguanylate cyclase domain protein"/>
    <property type="match status" value="1"/>
</dbReference>
<dbReference type="RefSeq" id="WP_125061033.1">
    <property type="nucleotide sequence ID" value="NZ_BDQK01000001.1"/>
</dbReference>
<dbReference type="GO" id="GO:1902201">
    <property type="term" value="P:negative regulation of bacterial-type flagellum-dependent cell motility"/>
    <property type="evidence" value="ECO:0007669"/>
    <property type="project" value="TreeGrafter"/>
</dbReference>
<evidence type="ECO:0000313" key="5">
    <source>
        <dbReference type="Proteomes" id="UP000287247"/>
    </source>
</evidence>
<dbReference type="InterPro" id="IPR050469">
    <property type="entry name" value="Diguanylate_Cyclase"/>
</dbReference>
<dbReference type="InterPro" id="IPR001789">
    <property type="entry name" value="Sig_transdc_resp-reg_receiver"/>
</dbReference>
<dbReference type="SMART" id="SM00448">
    <property type="entry name" value="REC"/>
    <property type="match status" value="1"/>
</dbReference>
<sequence length="318" mass="35645">MKSFNPEECLILIVDDIRKNLQLLIEILDNVGYGTTFAINGIQALERVKMTKPDLILLDLMMPEMNGLEVCDKIKADSTLANIPIIFLTASNEKEHLIEAFEKGAVDYVTKPFQASELLARVKTHLQLKQTQDELRQAYAEMEIIAHSDPLTGVLNRGAIFNFAQQEFERARRYDSQFAVLMIDLDHFKYVNDTYGHDMGDIILITTVKVMGQCLRTTDCLGRYGGEEFLAILPETSVPGASDAAERIRQAIAAQSFPVENGILKITTSIGVTIYNSEDVKIDEVIKRADLAVYQAKNTGRNQVITLMNTTFNHHLSS</sequence>
<dbReference type="InterPro" id="IPR000160">
    <property type="entry name" value="GGDEF_dom"/>
</dbReference>
<dbReference type="SUPFAM" id="SSF52172">
    <property type="entry name" value="CheY-like"/>
    <property type="match status" value="1"/>
</dbReference>
<dbReference type="InterPro" id="IPR011006">
    <property type="entry name" value="CheY-like_superfamily"/>
</dbReference>
<dbReference type="Pfam" id="PF00072">
    <property type="entry name" value="Response_reg"/>
    <property type="match status" value="1"/>
</dbReference>
<dbReference type="InterPro" id="IPR043128">
    <property type="entry name" value="Rev_trsase/Diguanyl_cyclase"/>
</dbReference>
<dbReference type="Gene3D" id="3.30.70.270">
    <property type="match status" value="1"/>
</dbReference>
<dbReference type="PANTHER" id="PTHR45138:SF9">
    <property type="entry name" value="DIGUANYLATE CYCLASE DGCM-RELATED"/>
    <property type="match status" value="1"/>
</dbReference>
<dbReference type="PROSITE" id="PS50887">
    <property type="entry name" value="GGDEF"/>
    <property type="match status" value="1"/>
</dbReference>
<name>A0A401ICS9_APHSA</name>
<dbReference type="GO" id="GO:0000160">
    <property type="term" value="P:phosphorelay signal transduction system"/>
    <property type="evidence" value="ECO:0007669"/>
    <property type="project" value="InterPro"/>
</dbReference>
<accession>A0A401ICS9</accession>
<keyword evidence="5" id="KW-1185">Reference proteome</keyword>
<dbReference type="OrthoDB" id="9115at2"/>
<evidence type="ECO:0000259" key="2">
    <source>
        <dbReference type="PROSITE" id="PS50110"/>
    </source>
</evidence>
<evidence type="ECO:0000256" key="1">
    <source>
        <dbReference type="PROSITE-ProRule" id="PRU00169"/>
    </source>
</evidence>
<dbReference type="Proteomes" id="UP000287247">
    <property type="component" value="Unassembled WGS sequence"/>
</dbReference>
<feature type="domain" description="GGDEF" evidence="3">
    <location>
        <begin position="176"/>
        <end position="309"/>
    </location>
</feature>
<feature type="domain" description="Response regulatory" evidence="2">
    <location>
        <begin position="10"/>
        <end position="126"/>
    </location>
</feature>
<dbReference type="CDD" id="cd01949">
    <property type="entry name" value="GGDEF"/>
    <property type="match status" value="1"/>
</dbReference>
<comment type="caution">
    <text evidence="4">The sequence shown here is derived from an EMBL/GenBank/DDBJ whole genome shotgun (WGS) entry which is preliminary data.</text>
</comment>
<gene>
    <name evidence="4" type="ORF">AsFPU1_0467</name>
</gene>
<protein>
    <submittedName>
        <fullName evidence="4">Diguanylate cyclase</fullName>
    </submittedName>
</protein>
<dbReference type="PANTHER" id="PTHR45138">
    <property type="entry name" value="REGULATORY COMPONENTS OF SENSORY TRANSDUCTION SYSTEM"/>
    <property type="match status" value="1"/>
</dbReference>
<feature type="modified residue" description="4-aspartylphosphate" evidence="1">
    <location>
        <position position="59"/>
    </location>
</feature>
<organism evidence="4 5">
    <name type="scientific">Aphanothece sacrum FPU1</name>
    <dbReference type="NCBI Taxonomy" id="1920663"/>
    <lineage>
        <taxon>Bacteria</taxon>
        <taxon>Bacillati</taxon>
        <taxon>Cyanobacteriota</taxon>
        <taxon>Cyanophyceae</taxon>
        <taxon>Oscillatoriophycideae</taxon>
        <taxon>Chroococcales</taxon>
        <taxon>Aphanothecaceae</taxon>
        <taxon>Aphanothece</taxon>
    </lineage>
</organism>
<dbReference type="PROSITE" id="PS50110">
    <property type="entry name" value="RESPONSE_REGULATORY"/>
    <property type="match status" value="1"/>
</dbReference>
<evidence type="ECO:0000313" key="4">
    <source>
        <dbReference type="EMBL" id="GBF79075.1"/>
    </source>
</evidence>
<dbReference type="CDD" id="cd19920">
    <property type="entry name" value="REC_PA4781-like"/>
    <property type="match status" value="1"/>
</dbReference>
<dbReference type="EMBL" id="BDQK01000001">
    <property type="protein sequence ID" value="GBF79075.1"/>
    <property type="molecule type" value="Genomic_DNA"/>
</dbReference>
<reference evidence="5" key="1">
    <citation type="submission" date="2017-05" db="EMBL/GenBank/DDBJ databases">
        <title>Physiological properties and genetic analysis related to exopolysaccharide production of fresh-water unicellular cyanobacterium Aphanothece sacrum, Suizenji Nori, that has been cultured as a food source in Japan.</title>
        <authorList>
            <person name="Kanesaki Y."/>
            <person name="Yoshikawa S."/>
            <person name="Ohki K."/>
        </authorList>
    </citation>
    <scope>NUCLEOTIDE SEQUENCE [LARGE SCALE GENOMIC DNA]</scope>
    <source>
        <strain evidence="5">FPU1</strain>
    </source>
</reference>
<dbReference type="InterPro" id="IPR029787">
    <property type="entry name" value="Nucleotide_cyclase"/>
</dbReference>
<dbReference type="Gene3D" id="3.40.50.2300">
    <property type="match status" value="1"/>
</dbReference>
<keyword evidence="1" id="KW-0597">Phosphoprotein</keyword>
<dbReference type="GO" id="GO:0005886">
    <property type="term" value="C:plasma membrane"/>
    <property type="evidence" value="ECO:0007669"/>
    <property type="project" value="TreeGrafter"/>
</dbReference>
<evidence type="ECO:0000259" key="3">
    <source>
        <dbReference type="PROSITE" id="PS50887"/>
    </source>
</evidence>
<dbReference type="NCBIfam" id="TIGR00254">
    <property type="entry name" value="GGDEF"/>
    <property type="match status" value="1"/>
</dbReference>
<dbReference type="GO" id="GO:0043709">
    <property type="term" value="P:cell adhesion involved in single-species biofilm formation"/>
    <property type="evidence" value="ECO:0007669"/>
    <property type="project" value="TreeGrafter"/>
</dbReference>
<dbReference type="SMART" id="SM00267">
    <property type="entry name" value="GGDEF"/>
    <property type="match status" value="1"/>
</dbReference>
<dbReference type="SUPFAM" id="SSF55073">
    <property type="entry name" value="Nucleotide cyclase"/>
    <property type="match status" value="1"/>
</dbReference>
<dbReference type="Pfam" id="PF00990">
    <property type="entry name" value="GGDEF"/>
    <property type="match status" value="1"/>
</dbReference>